<sequence>MSQQVENNNRGIQRKAASEKRERDVTVRVVKQTSSVRISNSSGNAEAAMRILLASTSSPRSSLRRSEPSLAPTPTSPTSTPSKSPTSQSPPVTIKDRTSKTESYSSRSSKSESNISGKSSQFGSLRSSTSSRMSTGPTARRISAKKAQSPEKAEPDAPPTPPAMESRKIDLLTEKLEIIEPVAYENYLTQKRSQLSNDPLRLMLLFPVDDVSASTIPRTLRTTCSTVPDCALREADANFVKECINSYTSEWRVINNKYAAYAGSYQDLPNYRMPDKLAVQHYEVDETDENKQDDSLLSPSGSICKQGFLHKTPFGSRGDIQFMRSYKRRFFYLKQLADRSFLLEYHKDDKSTEAKGNMYLDSLQEVIKTVKGRKYGMELRMDKNEVYNIAAESEAEMEEWYSALYKVIEQQKADSNSDKQSVSSIDDLDQEYADDLSPTGKPESFMQSLENSKHPELQKYARETERMNAQKRRENRQKLFQLYPRMQHGEKSTGEPECKPYEEEFGKRIVVEVSELLFRLSSALNTINEPTESVERGAKLFNPEPFFLTLALYDARNQRKVSEDFHVDINPPQIRHMLDRFNDTGDGPKSPRTIPDVSDLDKNWIKSPKKGIFTVRQAHSEIYLVARIEKVLQGSIANFAEPYTKPGDTVKTCQKVMKQAKVFCSRMGQYRMPLAWAARKVFKSDYGDLDMKGDFMPIYRQESSKLSNEDLLKYLHDIRRNPEKLAKLTELPGTIKVFMEPHARMLSNCLTPSLIPIMPWPSDLADQPTFEIEEFLPEDGKVAYPFSNYVNNLYIYPIQLKYDAQKTFAKARNIAMHIEFRDSDDEGAQPLRCFYGRPGGSLFTSSGSVSVLHHQQVPEFYEEVKLALPTQLNSKHHLLFRFYHVSCETGKGTVKKKETVDSFVGYSWIPLLDKAQKLNNGEITVPVAASMPNGYLSSKGGQGKTPEVKWVDGGKPLLKVDLKPVTTIYSTDPHLHNFFQQCEGWDGSQKSCLEIITCVKAMHAVEPKTFINFLPVIMNKLFGLLPVSLVDEVQLNIVRLIIFMVAQIQSVNREDVLRSYVKYVYETVRENEMSRTVHEELVKNLAASLRPSMDHMVIKNLMKHLWFFFAILIKSMAQHLILSNRLQAPRHQRFSTNFETGIRNLVQALLPHIRQKHKEFPQEAKDANYNLAFFIKNCFTYMDRGFVFRLINNYLQFFDPEDPKPLFEMKFELLRVVCSHEHYIALNLPLTKKGQQTKQFKVAGSAVQSVGGRAKANQKPAQKPKAYGGNFRKYVPFRQGKDQYKDLKYDYSLTEEYCQNHFLAGLLLREVGVALHDVTEVRQHGIRVLRNLLAKHSADDRYHSKQHQARIATLYLPLISIILENVHRLAKDLPQTIGPATNLNGGQNENVFDLSTLSQVSTDSSQGHQGHERSNSVSSSSKSRSLQRDSNVLDIIAGRANVRASLPQSSHFVRNTGVRHSISAPSMPEAKERRMSASAEPSENTSKYSRALSNTSSVPRNRNRLSWSSSYAGGESTVDMQFLRGLQSIATPPTAPGAFSSSSSASNKASNRLSWNFPGNQIKADHTFWRSHSPTRPSDKPKSASQYNSMGYLAIPGGTPSISTPRPLTDKDRTGSSSSLTSNTSMSPGQIHVNGNATHTSLSDTSIDGHGPVSRSHSRSKSSAIIFDKLLDHEIKDLLVSFLYIIKNVNEEVLLGWWSQSSEGDQLKLFDVLELCLQHFRYVGKKTIMQSKLREKPTSSERSRTLPVNIKRLPQTRSLIEVGDLPLVAALTESDAGQRINQEANLAAECGMIILDVLGLYCINFRTAMDSGDGNNPLMRKVIDIFTSFLHTGQSESTLKNVFSSLRLFLNRFPVPLFKGTANLCGDLCLALLKNLNSKLVSTRNEACALLYLLMRSNFEFTTRKDFVRVHLQVIISVASLIGEANSSHFQESLATINNYANSDKGMQHTAFPSQVKDLTKKIRTVLMATAQMKEHEKDPEMLVDLQYKLAKSYASTPELRRTWLDSMARIHIENGNYSEAAHCYIHIAALIAEYLKRKGTYSQGVQAFRSISPNIEGEEKGIKSDSGMQDVQYTEDNLLAELELCAEGLQKAERYESMGEVYKLIIPFYEKKRDFQRLALAYGKLSKAYEKVMKLQGTGKLLLGNYFRVAFFGQHFEEDDGKEYIYKEPKVTTLQSICERLQALFSDKFGSENVQLIRDSNKVNIDTLKPAIAYIQVTFVKPFFDERELAERRTIFERSNNIRRFVFEMPYTKKGTARSGAVEDQFKRKTILTTSHTFPYITKRIQVVYQQSQEFNPLQVAVEELQVKVKEMNEVLDMENVDMKRLQLLLQGSVSVQVNAGPMAYAAAFLGRGREEKWNSQQISDLKKVFRDFVTSCHNSLYVNAQLIKSDQYEYHDDLEQKFQSMVHTISSLTGDKLTDDEQTLGRRSSSTIFSAISGTP</sequence>
<feature type="region of interest" description="Disordered" evidence="4">
    <location>
        <begin position="432"/>
        <end position="458"/>
    </location>
</feature>
<dbReference type="InterPro" id="IPR046773">
    <property type="entry name" value="DOCKER_Lobe_C"/>
</dbReference>
<dbReference type="Gene3D" id="1.25.40.410">
    <property type="match status" value="1"/>
</dbReference>
<evidence type="ECO:0000259" key="5">
    <source>
        <dbReference type="PROSITE" id="PS50003"/>
    </source>
</evidence>
<feature type="region of interest" description="Disordered" evidence="4">
    <location>
        <begin position="1"/>
        <end position="164"/>
    </location>
</feature>
<keyword evidence="1" id="KW-0597">Phosphoprotein</keyword>
<feature type="region of interest" description="Disordered" evidence="4">
    <location>
        <begin position="1447"/>
        <end position="1507"/>
    </location>
</feature>
<dbReference type="CDD" id="cd08697">
    <property type="entry name" value="C2_Dock-D"/>
    <property type="match status" value="1"/>
</dbReference>
<evidence type="ECO:0000313" key="9">
    <source>
        <dbReference type="Proteomes" id="UP000007110"/>
    </source>
</evidence>
<dbReference type="Gene3D" id="2.30.29.30">
    <property type="entry name" value="Pleckstrin-homology domain (PH domain)/Phosphotyrosine-binding domain (PTB)"/>
    <property type="match status" value="1"/>
</dbReference>
<dbReference type="InterPro" id="IPR037809">
    <property type="entry name" value="C2_Dock-D"/>
</dbReference>
<dbReference type="InterPro" id="IPR035892">
    <property type="entry name" value="C2_domain_sf"/>
</dbReference>
<dbReference type="InterPro" id="IPR011993">
    <property type="entry name" value="PH-like_dom_sf"/>
</dbReference>
<reference evidence="9" key="1">
    <citation type="submission" date="2015-02" db="EMBL/GenBank/DDBJ databases">
        <title>Genome sequencing for Strongylocentrotus purpuratus.</title>
        <authorList>
            <person name="Murali S."/>
            <person name="Liu Y."/>
            <person name="Vee V."/>
            <person name="English A."/>
            <person name="Wang M."/>
            <person name="Skinner E."/>
            <person name="Han Y."/>
            <person name="Muzny D.M."/>
            <person name="Worley K.C."/>
            <person name="Gibbs R.A."/>
        </authorList>
    </citation>
    <scope>NUCLEOTIDE SEQUENCE</scope>
</reference>
<dbReference type="InterPro" id="IPR027357">
    <property type="entry name" value="DOCKER_dom"/>
</dbReference>
<dbReference type="Gene3D" id="2.60.40.150">
    <property type="entry name" value="C2 domain"/>
    <property type="match status" value="1"/>
</dbReference>
<feature type="region of interest" description="Disordered" evidence="4">
    <location>
        <begin position="1534"/>
        <end position="1658"/>
    </location>
</feature>
<accession>A0A7M7NN01</accession>
<protein>
    <recommendedName>
        <fullName evidence="10">Dedicator of cytokinesis protein 9</fullName>
    </recommendedName>
</protein>
<feature type="domain" description="C2 DOCK-type" evidence="6">
    <location>
        <begin position="790"/>
        <end position="965"/>
    </location>
</feature>
<feature type="domain" description="DOCKER" evidence="7">
    <location>
        <begin position="1992"/>
        <end position="2420"/>
    </location>
</feature>
<dbReference type="PROSITE" id="PS51650">
    <property type="entry name" value="C2_DOCK"/>
    <property type="match status" value="1"/>
</dbReference>
<dbReference type="InterPro" id="IPR043161">
    <property type="entry name" value="DOCK_C_lobe_A"/>
</dbReference>
<dbReference type="Pfam" id="PF20421">
    <property type="entry name" value="DHR-2_Lobe_C"/>
    <property type="match status" value="1"/>
</dbReference>
<dbReference type="Pfam" id="PF00169">
    <property type="entry name" value="PH"/>
    <property type="match status" value="1"/>
</dbReference>
<keyword evidence="2" id="KW-0344">Guanine-nucleotide releasing factor</keyword>
<proteinExistence type="inferred from homology"/>
<feature type="compositionally biased region" description="Basic and acidic residues" evidence="4">
    <location>
        <begin position="16"/>
        <end position="26"/>
    </location>
</feature>
<evidence type="ECO:0000256" key="4">
    <source>
        <dbReference type="SAM" id="MobiDB-lite"/>
    </source>
</evidence>
<feature type="compositionally biased region" description="Low complexity" evidence="4">
    <location>
        <begin position="1415"/>
        <end position="1426"/>
    </location>
</feature>
<feature type="compositionally biased region" description="Polar residues" evidence="4">
    <location>
        <begin position="1479"/>
        <end position="1507"/>
    </location>
</feature>
<dbReference type="PANTHER" id="PTHR23317:SF26">
    <property type="entry name" value="ZIZIMIN, ISOFORM K"/>
    <property type="match status" value="1"/>
</dbReference>
<dbReference type="PROSITE" id="PS51651">
    <property type="entry name" value="DOCKER"/>
    <property type="match status" value="1"/>
</dbReference>
<dbReference type="PROSITE" id="PS50003">
    <property type="entry name" value="PH_DOMAIN"/>
    <property type="match status" value="1"/>
</dbReference>
<dbReference type="GO" id="GO:0035023">
    <property type="term" value="P:regulation of Rho protein signal transduction"/>
    <property type="evidence" value="ECO:0000318"/>
    <property type="project" value="GO_Central"/>
</dbReference>
<dbReference type="InParanoid" id="A0A7M7NN01"/>
<dbReference type="KEGG" id="spu:587687"/>
<dbReference type="InterPro" id="IPR046770">
    <property type="entry name" value="DOCKER_Lobe_B"/>
</dbReference>
<dbReference type="SMART" id="SM00233">
    <property type="entry name" value="PH"/>
    <property type="match status" value="1"/>
</dbReference>
<dbReference type="FunCoup" id="A0A7M7NN01">
    <property type="interactions" value="1650"/>
</dbReference>
<feature type="compositionally biased region" description="Low complexity" evidence="4">
    <location>
        <begin position="1540"/>
        <end position="1551"/>
    </location>
</feature>
<evidence type="ECO:0000259" key="7">
    <source>
        <dbReference type="PROSITE" id="PS51651"/>
    </source>
</evidence>
<dbReference type="Proteomes" id="UP000007110">
    <property type="component" value="Unassembled WGS sequence"/>
</dbReference>
<dbReference type="GeneID" id="587687"/>
<evidence type="ECO:0000256" key="3">
    <source>
        <dbReference type="PROSITE-ProRule" id="PRU00983"/>
    </source>
</evidence>
<dbReference type="GO" id="GO:0007264">
    <property type="term" value="P:small GTPase-mediated signal transduction"/>
    <property type="evidence" value="ECO:0007669"/>
    <property type="project" value="InterPro"/>
</dbReference>
<dbReference type="CDD" id="cd11694">
    <property type="entry name" value="DHR2_DOCK_D"/>
    <property type="match status" value="1"/>
</dbReference>
<feature type="compositionally biased region" description="Low complexity" evidence="4">
    <location>
        <begin position="1615"/>
        <end position="1627"/>
    </location>
</feature>
<feature type="compositionally biased region" description="Polar residues" evidence="4">
    <location>
        <begin position="1633"/>
        <end position="1646"/>
    </location>
</feature>
<dbReference type="SUPFAM" id="SSF50729">
    <property type="entry name" value="PH domain-like"/>
    <property type="match status" value="1"/>
</dbReference>
<evidence type="ECO:0000259" key="6">
    <source>
        <dbReference type="PROSITE" id="PS51650"/>
    </source>
</evidence>
<dbReference type="InterPro" id="IPR026791">
    <property type="entry name" value="DOCK"/>
</dbReference>
<feature type="compositionally biased region" description="Low complexity" evidence="4">
    <location>
        <begin position="101"/>
        <end position="136"/>
    </location>
</feature>
<dbReference type="SUPFAM" id="SSF48371">
    <property type="entry name" value="ARM repeat"/>
    <property type="match status" value="1"/>
</dbReference>
<dbReference type="PANTHER" id="PTHR23317">
    <property type="entry name" value="DEDICATOR OF CYTOKINESIS DOCK"/>
    <property type="match status" value="1"/>
</dbReference>
<dbReference type="Pfam" id="PF06920">
    <property type="entry name" value="DHR-2_Lobe_A"/>
    <property type="match status" value="1"/>
</dbReference>
<dbReference type="InterPro" id="IPR043162">
    <property type="entry name" value="DOCK_C_lobe_C"/>
</dbReference>
<dbReference type="InterPro" id="IPR027007">
    <property type="entry name" value="C2_DOCK-type_domain"/>
</dbReference>
<name>A0A7M7NN01_STRPU</name>
<dbReference type="InterPro" id="IPR021816">
    <property type="entry name" value="DOCK_C/D_N"/>
</dbReference>
<dbReference type="Pfam" id="PF11878">
    <property type="entry name" value="DOCK_C-D_N"/>
    <property type="match status" value="1"/>
</dbReference>
<dbReference type="OrthoDB" id="47328at2759"/>
<evidence type="ECO:0000256" key="1">
    <source>
        <dbReference type="ARBA" id="ARBA00022553"/>
    </source>
</evidence>
<dbReference type="CDD" id="cd13267">
    <property type="entry name" value="PH_DOCK-D"/>
    <property type="match status" value="1"/>
</dbReference>
<dbReference type="EnsemblMetazoa" id="XM_030982171">
    <property type="protein sequence ID" value="XP_030838031"/>
    <property type="gene ID" value="LOC587687"/>
</dbReference>
<dbReference type="OMA" id="CMGVVQX"/>
<dbReference type="Gene3D" id="1.20.58.740">
    <property type="match status" value="1"/>
</dbReference>
<dbReference type="Pfam" id="PF14429">
    <property type="entry name" value="DOCK-C2"/>
    <property type="match status" value="1"/>
</dbReference>
<feature type="region of interest" description="Disordered" evidence="4">
    <location>
        <begin position="1399"/>
        <end position="1426"/>
    </location>
</feature>
<feature type="compositionally biased region" description="Polar residues" evidence="4">
    <location>
        <begin position="1399"/>
        <end position="1408"/>
    </location>
</feature>
<comment type="similarity">
    <text evidence="3">Belongs to the DOCK family.</text>
</comment>
<feature type="compositionally biased region" description="Polar residues" evidence="4">
    <location>
        <begin position="31"/>
        <end position="44"/>
    </location>
</feature>
<evidence type="ECO:0000256" key="2">
    <source>
        <dbReference type="ARBA" id="ARBA00022658"/>
    </source>
</evidence>
<feature type="compositionally biased region" description="Polar residues" evidence="4">
    <location>
        <begin position="1"/>
        <end position="11"/>
    </location>
</feature>
<keyword evidence="9" id="KW-1185">Reference proteome</keyword>
<feature type="compositionally biased region" description="Low complexity" evidence="4">
    <location>
        <begin position="68"/>
        <end position="93"/>
    </location>
</feature>
<dbReference type="InterPro" id="IPR046769">
    <property type="entry name" value="DOCKER_Lobe_A"/>
</dbReference>
<evidence type="ECO:0008006" key="10">
    <source>
        <dbReference type="Google" id="ProtNLM"/>
    </source>
</evidence>
<dbReference type="RefSeq" id="XP_030838031.1">
    <property type="nucleotide sequence ID" value="XM_030982171.1"/>
</dbReference>
<reference evidence="8" key="2">
    <citation type="submission" date="2021-01" db="UniProtKB">
        <authorList>
            <consortium name="EnsemblMetazoa"/>
        </authorList>
    </citation>
    <scope>IDENTIFICATION</scope>
</reference>
<dbReference type="InterPro" id="IPR016024">
    <property type="entry name" value="ARM-type_fold"/>
</dbReference>
<evidence type="ECO:0000313" key="8">
    <source>
        <dbReference type="EnsemblMetazoa" id="XP_030838031"/>
    </source>
</evidence>
<dbReference type="GO" id="GO:0005085">
    <property type="term" value="F:guanyl-nucleotide exchange factor activity"/>
    <property type="evidence" value="ECO:0000318"/>
    <property type="project" value="GO_Central"/>
</dbReference>
<feature type="domain" description="PH" evidence="5">
    <location>
        <begin position="302"/>
        <end position="409"/>
    </location>
</feature>
<dbReference type="Pfam" id="PF20422">
    <property type="entry name" value="DHR-2_Lobe_B"/>
    <property type="match status" value="1"/>
</dbReference>
<organism evidence="8 9">
    <name type="scientific">Strongylocentrotus purpuratus</name>
    <name type="common">Purple sea urchin</name>
    <dbReference type="NCBI Taxonomy" id="7668"/>
    <lineage>
        <taxon>Eukaryota</taxon>
        <taxon>Metazoa</taxon>
        <taxon>Echinodermata</taxon>
        <taxon>Eleutherozoa</taxon>
        <taxon>Echinozoa</taxon>
        <taxon>Echinoidea</taxon>
        <taxon>Euechinoidea</taxon>
        <taxon>Echinacea</taxon>
        <taxon>Camarodonta</taxon>
        <taxon>Echinidea</taxon>
        <taxon>Strongylocentrotidae</taxon>
        <taxon>Strongylocentrotus</taxon>
    </lineage>
</organism>
<dbReference type="InterPro" id="IPR001849">
    <property type="entry name" value="PH_domain"/>
</dbReference>
<feature type="compositionally biased region" description="Low complexity" evidence="4">
    <location>
        <begin position="52"/>
        <end position="61"/>
    </location>
</feature>